<accession>A0A2G1VR47</accession>
<sequence>MQKKLFSLSSLFLFLFTLLLFSCKNQENFESVARAEDRQLSQEFKDYWYSGEAEITSYQLKQPRYGELRSGEAVLIFVTEDFLPKVQVKANAQNPDNIPVLKLNTTKNYVTGIYPYSIMTSSFLPLNAKNHAIKVTNSTQEWCGQMYTQLNNRGEYYVESHTYFEGEADQKFTLPRGTVEDEIWALLRIDPKELPQGTKKIIPSIEYLRLHHLELKPYKAVCTLSNGSYSIDYPELSRTLTINFEKAFPYAITGWTERFPSGNSEMTATATRIKSLKTPYWKQNAEKFTSLRDSLGL</sequence>
<dbReference type="EMBL" id="NQXA01000008">
    <property type="protein sequence ID" value="PHQ29248.1"/>
    <property type="molecule type" value="Genomic_DNA"/>
</dbReference>
<keyword evidence="1" id="KW-0732">Signal</keyword>
<evidence type="ECO:0000313" key="3">
    <source>
        <dbReference type="Proteomes" id="UP000229433"/>
    </source>
</evidence>
<gene>
    <name evidence="2" type="ORF">CJ305_11640</name>
</gene>
<evidence type="ECO:0000256" key="1">
    <source>
        <dbReference type="SAM" id="SignalP"/>
    </source>
</evidence>
<name>A0A2G1VR47_9FLAO</name>
<feature type="chain" id="PRO_5013672836" evidence="1">
    <location>
        <begin position="23"/>
        <end position="297"/>
    </location>
</feature>
<feature type="signal peptide" evidence="1">
    <location>
        <begin position="1"/>
        <end position="22"/>
    </location>
</feature>
<proteinExistence type="predicted"/>
<dbReference type="Proteomes" id="UP000229433">
    <property type="component" value="Unassembled WGS sequence"/>
</dbReference>
<protein>
    <submittedName>
        <fullName evidence="2">Septum formation inhibitor Maf</fullName>
    </submittedName>
</protein>
<keyword evidence="3" id="KW-1185">Reference proteome</keyword>
<comment type="caution">
    <text evidence="2">The sequence shown here is derived from an EMBL/GenBank/DDBJ whole genome shotgun (WGS) entry which is preliminary data.</text>
</comment>
<organism evidence="2 3">
    <name type="scientific">Leeuwenhoekiella nanhaiensis</name>
    <dbReference type="NCBI Taxonomy" id="1655491"/>
    <lineage>
        <taxon>Bacteria</taxon>
        <taxon>Pseudomonadati</taxon>
        <taxon>Bacteroidota</taxon>
        <taxon>Flavobacteriia</taxon>
        <taxon>Flavobacteriales</taxon>
        <taxon>Flavobacteriaceae</taxon>
        <taxon>Leeuwenhoekiella</taxon>
    </lineage>
</organism>
<dbReference type="AlphaFoldDB" id="A0A2G1VR47"/>
<dbReference type="RefSeq" id="WP_099646448.1">
    <property type="nucleotide sequence ID" value="NZ_KZ319291.1"/>
</dbReference>
<dbReference type="PROSITE" id="PS51257">
    <property type="entry name" value="PROKAR_LIPOPROTEIN"/>
    <property type="match status" value="1"/>
</dbReference>
<dbReference type="OrthoDB" id="5496093at2"/>
<evidence type="ECO:0000313" key="2">
    <source>
        <dbReference type="EMBL" id="PHQ29248.1"/>
    </source>
</evidence>
<reference evidence="2 3" key="1">
    <citation type="submission" date="2017-08" db="EMBL/GenBank/DDBJ databases">
        <title>The whole genome shortgun sequences of strain Leeuwenhoekiella nanhaiensis G18 from the South China Sea.</title>
        <authorList>
            <person name="Liu Q."/>
        </authorList>
    </citation>
    <scope>NUCLEOTIDE SEQUENCE [LARGE SCALE GENOMIC DNA]</scope>
    <source>
        <strain evidence="2 3">G18</strain>
    </source>
</reference>